<dbReference type="Pfam" id="PF10683">
    <property type="entry name" value="DBD_Tnp_Hermes"/>
    <property type="match status" value="1"/>
</dbReference>
<dbReference type="Gene3D" id="1.10.10.1070">
    <property type="entry name" value="Zinc finger, BED domain-containing"/>
    <property type="match status" value="1"/>
</dbReference>
<gene>
    <name evidence="9" type="ORF">WMY93_006778</name>
</gene>
<evidence type="ECO:0000313" key="10">
    <source>
        <dbReference type="Proteomes" id="UP001460270"/>
    </source>
</evidence>
<evidence type="ECO:0000256" key="5">
    <source>
        <dbReference type="ARBA" id="ARBA00023242"/>
    </source>
</evidence>
<evidence type="ECO:0000256" key="6">
    <source>
        <dbReference type="SAM" id="MobiDB-lite"/>
    </source>
</evidence>
<comment type="subcellular location">
    <subcellularLocation>
        <location evidence="1">Nucleus</location>
    </subcellularLocation>
</comment>
<accession>A0AAW0PKZ7</accession>
<dbReference type="GO" id="GO:0046983">
    <property type="term" value="F:protein dimerization activity"/>
    <property type="evidence" value="ECO:0007669"/>
    <property type="project" value="InterPro"/>
</dbReference>
<proteinExistence type="predicted"/>
<evidence type="ECO:0008006" key="11">
    <source>
        <dbReference type="Google" id="ProtNLM"/>
    </source>
</evidence>
<dbReference type="GO" id="GO:0005634">
    <property type="term" value="C:nucleus"/>
    <property type="evidence" value="ECO:0007669"/>
    <property type="project" value="UniProtKB-SubCell"/>
</dbReference>
<dbReference type="PANTHER" id="PTHR46481:SF10">
    <property type="entry name" value="ZINC FINGER BED DOMAIN-CONTAINING PROTEIN 39"/>
    <property type="match status" value="1"/>
</dbReference>
<evidence type="ECO:0000259" key="7">
    <source>
        <dbReference type="Pfam" id="PF05699"/>
    </source>
</evidence>
<dbReference type="InterPro" id="IPR008906">
    <property type="entry name" value="HATC_C_dom"/>
</dbReference>
<keyword evidence="2" id="KW-0479">Metal-binding</keyword>
<evidence type="ECO:0000256" key="1">
    <source>
        <dbReference type="ARBA" id="ARBA00004123"/>
    </source>
</evidence>
<dbReference type="InterPro" id="IPR018473">
    <property type="entry name" value="Hermes_transposase_DNA-db"/>
</dbReference>
<dbReference type="EMBL" id="JBBPFD010000004">
    <property type="protein sequence ID" value="KAK7930383.1"/>
    <property type="molecule type" value="Genomic_DNA"/>
</dbReference>
<keyword evidence="4" id="KW-0862">Zinc</keyword>
<dbReference type="SUPFAM" id="SSF140996">
    <property type="entry name" value="Hermes dimerisation domain"/>
    <property type="match status" value="1"/>
</dbReference>
<dbReference type="PANTHER" id="PTHR46481">
    <property type="entry name" value="ZINC FINGER BED DOMAIN-CONTAINING PROTEIN 4"/>
    <property type="match status" value="1"/>
</dbReference>
<dbReference type="InterPro" id="IPR052035">
    <property type="entry name" value="ZnF_BED_domain_contain"/>
</dbReference>
<protein>
    <recommendedName>
        <fullName evidence="11">HAT C-terminal dimerisation domain-containing protein</fullName>
    </recommendedName>
</protein>
<reference evidence="10" key="1">
    <citation type="submission" date="2024-04" db="EMBL/GenBank/DDBJ databases">
        <title>Salinicola lusitanus LLJ914,a marine bacterium isolated from the Okinawa Trough.</title>
        <authorList>
            <person name="Li J."/>
        </authorList>
    </citation>
    <scope>NUCLEOTIDE SEQUENCE [LARGE SCALE GENOMIC DNA]</scope>
</reference>
<sequence length="580" mass="64799">MEQEDVAKTELQQKIQNKDPSVSLSELFGNESGTSGLKRHTCKAATPTGNQTKVTAFIKRKLPGGVKTRVARKIARFCCKDLRPFAVVEGAGFVSVVQELLDIGSQYGGAVRAEDLLPCARTVSRHVDGEYQKSKALVVEDLKQCTNYAVTTDLWTEEKTNTHYITVTVHYITVNWEMVNRILATKEMVGVKSGAHIRITVEEILQEFGIQSPNNVFVTDNGSNVVSAFKDYVRLSCAGHNINLALKYVFDNLEDDNPRHSPVIKLLHESKTLVSHFKRAGLQNELDQTLKQAVETRWNSKLLMLRSINDALKSGKLHRVLLARRELRFLNNIDSELLEDIIKLLTPFDEATRHLSADKTPTLHLVLPTKATLLKGLLIQADDSAIMKELKGKLTQAVELKFIVQLYHKVATALSPSLRSFLRKTLSAQEYEEVINTLAAFMTTGTEERVRDHADTAEEEEGTPPVSERGTTEVHNFFSSCVEEEETEAHSDEEGTSCRKFVLDYMLQNNSKMTRGESLLGFWKEMSGGLVAVAKKMLAIPATSTPSERSFSVAGRLIEERRTSLDPDNVNAILFLHSNI</sequence>
<evidence type="ECO:0000256" key="3">
    <source>
        <dbReference type="ARBA" id="ARBA00022771"/>
    </source>
</evidence>
<dbReference type="InterPro" id="IPR012337">
    <property type="entry name" value="RNaseH-like_sf"/>
</dbReference>
<dbReference type="AlphaFoldDB" id="A0AAW0PKZ7"/>
<feature type="domain" description="Hermes trasposase DNA-binding" evidence="8">
    <location>
        <begin position="70"/>
        <end position="122"/>
    </location>
</feature>
<dbReference type="Pfam" id="PF05699">
    <property type="entry name" value="Dimer_Tnp_hAT"/>
    <property type="match status" value="1"/>
</dbReference>
<evidence type="ECO:0000256" key="4">
    <source>
        <dbReference type="ARBA" id="ARBA00022833"/>
    </source>
</evidence>
<keyword evidence="3" id="KW-0863">Zinc-finger</keyword>
<organism evidence="9 10">
    <name type="scientific">Mugilogobius chulae</name>
    <name type="common">yellowstripe goby</name>
    <dbReference type="NCBI Taxonomy" id="88201"/>
    <lineage>
        <taxon>Eukaryota</taxon>
        <taxon>Metazoa</taxon>
        <taxon>Chordata</taxon>
        <taxon>Craniata</taxon>
        <taxon>Vertebrata</taxon>
        <taxon>Euteleostomi</taxon>
        <taxon>Actinopterygii</taxon>
        <taxon>Neopterygii</taxon>
        <taxon>Teleostei</taxon>
        <taxon>Neoteleostei</taxon>
        <taxon>Acanthomorphata</taxon>
        <taxon>Gobiaria</taxon>
        <taxon>Gobiiformes</taxon>
        <taxon>Gobioidei</taxon>
        <taxon>Gobiidae</taxon>
        <taxon>Gobionellinae</taxon>
        <taxon>Mugilogobius</taxon>
    </lineage>
</organism>
<keyword evidence="5" id="KW-0539">Nucleus</keyword>
<keyword evidence="10" id="KW-1185">Reference proteome</keyword>
<evidence type="ECO:0000259" key="8">
    <source>
        <dbReference type="Pfam" id="PF10683"/>
    </source>
</evidence>
<evidence type="ECO:0000256" key="2">
    <source>
        <dbReference type="ARBA" id="ARBA00022723"/>
    </source>
</evidence>
<feature type="region of interest" description="Disordered" evidence="6">
    <location>
        <begin position="448"/>
        <end position="470"/>
    </location>
</feature>
<evidence type="ECO:0000313" key="9">
    <source>
        <dbReference type="EMBL" id="KAK7930383.1"/>
    </source>
</evidence>
<comment type="caution">
    <text evidence="9">The sequence shown here is derived from an EMBL/GenBank/DDBJ whole genome shotgun (WGS) entry which is preliminary data.</text>
</comment>
<dbReference type="GO" id="GO:0008270">
    <property type="term" value="F:zinc ion binding"/>
    <property type="evidence" value="ECO:0007669"/>
    <property type="project" value="UniProtKB-KW"/>
</dbReference>
<name>A0AAW0PKZ7_9GOBI</name>
<dbReference type="SUPFAM" id="SSF53098">
    <property type="entry name" value="Ribonuclease H-like"/>
    <property type="match status" value="1"/>
</dbReference>
<feature type="domain" description="HAT C-terminal dimerisation" evidence="7">
    <location>
        <begin position="516"/>
        <end position="580"/>
    </location>
</feature>
<dbReference type="Proteomes" id="UP001460270">
    <property type="component" value="Unassembled WGS sequence"/>
</dbReference>